<evidence type="ECO:0000256" key="10">
    <source>
        <dbReference type="SAM" id="MobiDB-lite"/>
    </source>
</evidence>
<evidence type="ECO:0000256" key="4">
    <source>
        <dbReference type="ARBA" id="ARBA00022692"/>
    </source>
</evidence>
<evidence type="ECO:0000259" key="13">
    <source>
        <dbReference type="Pfam" id="PF07715"/>
    </source>
</evidence>
<dbReference type="GO" id="GO:0015344">
    <property type="term" value="F:siderophore uptake transmembrane transporter activity"/>
    <property type="evidence" value="ECO:0007669"/>
    <property type="project" value="TreeGrafter"/>
</dbReference>
<feature type="compositionally biased region" description="Acidic residues" evidence="10">
    <location>
        <begin position="296"/>
        <end position="311"/>
    </location>
</feature>
<keyword evidence="4 8" id="KW-0812">Transmembrane</keyword>
<feature type="chain" id="PRO_5020654467" evidence="11">
    <location>
        <begin position="26"/>
        <end position="704"/>
    </location>
</feature>
<evidence type="ECO:0000313" key="14">
    <source>
        <dbReference type="EMBL" id="TGY91881.1"/>
    </source>
</evidence>
<keyword evidence="3 8" id="KW-1134">Transmembrane beta strand</keyword>
<dbReference type="SUPFAM" id="SSF56935">
    <property type="entry name" value="Porins"/>
    <property type="match status" value="1"/>
</dbReference>
<dbReference type="GO" id="GO:0009279">
    <property type="term" value="C:cell outer membrane"/>
    <property type="evidence" value="ECO:0007669"/>
    <property type="project" value="UniProtKB-SubCell"/>
</dbReference>
<comment type="subcellular location">
    <subcellularLocation>
        <location evidence="1 8">Cell outer membrane</location>
        <topology evidence="1 8">Multi-pass membrane protein</topology>
    </subcellularLocation>
</comment>
<keyword evidence="7 8" id="KW-0998">Cell outer membrane</keyword>
<dbReference type="OrthoDB" id="9795928at2"/>
<dbReference type="Gene3D" id="2.40.170.20">
    <property type="entry name" value="TonB-dependent receptor, beta-barrel domain"/>
    <property type="match status" value="1"/>
</dbReference>
<sequence>MRRFNPSSLMFAVSVIALTGAGAQAQSEPEDVIRVTSAPLETRADEVVGSVDVVGSDELVRNLNGNLADTLENLPGVTSTYFGPASGRPIVRGLGADRVRVLINGLGGLDASSSSPDHAVTAEVIGAEQVEVLRGPAAIAYGGGAIGGVVNVMDGRIPTALPEDGLDGFVYGGTTSVNDGTQVAGRVLGNLGALVLQGDYQRREADNFEIPGYAESAALRELEHGDEHEEEDHDEHEEHGDEEELAYGEVENSGYTFETGSVGASIVGEWGFVGLGYKQTDASYGLPGHSHAHEEDHEEDHEDEDHEDHEEEEGHAHGEEDVRLELDQKRVDLRGAFEREGFFNRIRWSFAHADYVHTEFEGDEIGTVFDKEGVEGRLEVRHQHGGPRQGAIGAQMLTQEFNSAGAEAYLEPVVTQDWGLFVAERWDFDRWGIEGGLRYDTRNLDGLRAERDFDTVSGSVSLFARPADGWFTGITLSHTERAPTDAEVFSNGAHVATRAFEVGNLDLGTETAWSGEATLRREAGRFSAEATAFYADYDGFIGLFPTGEEEDGLDVFEYRQEDAALYGFEAKFETELGRVAMFDLSAEATADYVRGELDNGGDLPRIPPLSGTLALIADHRLVSLRAEGRFVAEQDEVASFETSTEGFALFNADARITPFDEHDVAFIVGVRNITDEEARLHTSFLKDQVPLPGRSYRAAVSVRF</sequence>
<evidence type="ECO:0000313" key="15">
    <source>
        <dbReference type="Proteomes" id="UP000305451"/>
    </source>
</evidence>
<evidence type="ECO:0000256" key="6">
    <source>
        <dbReference type="ARBA" id="ARBA00023136"/>
    </source>
</evidence>
<feature type="compositionally biased region" description="Basic and acidic residues" evidence="10">
    <location>
        <begin position="312"/>
        <end position="324"/>
    </location>
</feature>
<accession>A0A4S2H8L4</accession>
<evidence type="ECO:0000256" key="7">
    <source>
        <dbReference type="ARBA" id="ARBA00023237"/>
    </source>
</evidence>
<keyword evidence="14" id="KW-0675">Receptor</keyword>
<dbReference type="InterPro" id="IPR036942">
    <property type="entry name" value="Beta-barrel_TonB_sf"/>
</dbReference>
<dbReference type="PANTHER" id="PTHR30069:SF40">
    <property type="entry name" value="TONB-DEPENDENT RECEPTOR NMB0964-RELATED"/>
    <property type="match status" value="1"/>
</dbReference>
<dbReference type="GO" id="GO:0044718">
    <property type="term" value="P:siderophore transmembrane transport"/>
    <property type="evidence" value="ECO:0007669"/>
    <property type="project" value="TreeGrafter"/>
</dbReference>
<protein>
    <submittedName>
        <fullName evidence="14">TonB-dependent receptor</fullName>
    </submittedName>
</protein>
<comment type="similarity">
    <text evidence="8 9">Belongs to the TonB-dependent receptor family.</text>
</comment>
<evidence type="ECO:0000256" key="11">
    <source>
        <dbReference type="SAM" id="SignalP"/>
    </source>
</evidence>
<evidence type="ECO:0000259" key="12">
    <source>
        <dbReference type="Pfam" id="PF00593"/>
    </source>
</evidence>
<keyword evidence="15" id="KW-1185">Reference proteome</keyword>
<keyword evidence="2 8" id="KW-0813">Transport</keyword>
<evidence type="ECO:0000256" key="1">
    <source>
        <dbReference type="ARBA" id="ARBA00004571"/>
    </source>
</evidence>
<proteinExistence type="inferred from homology"/>
<feature type="domain" description="TonB-dependent receptor plug" evidence="13">
    <location>
        <begin position="45"/>
        <end position="149"/>
    </location>
</feature>
<dbReference type="Proteomes" id="UP000305451">
    <property type="component" value="Unassembled WGS sequence"/>
</dbReference>
<dbReference type="RefSeq" id="WP_135945803.1">
    <property type="nucleotide sequence ID" value="NZ_BMEI01000004.1"/>
</dbReference>
<organism evidence="14 15">
    <name type="scientific">Marinicauda pacifica</name>
    <dbReference type="NCBI Taxonomy" id="1133559"/>
    <lineage>
        <taxon>Bacteria</taxon>
        <taxon>Pseudomonadati</taxon>
        <taxon>Pseudomonadota</taxon>
        <taxon>Alphaproteobacteria</taxon>
        <taxon>Maricaulales</taxon>
        <taxon>Maricaulaceae</taxon>
        <taxon>Marinicauda</taxon>
    </lineage>
</organism>
<dbReference type="EMBL" id="SRXV01000004">
    <property type="protein sequence ID" value="TGY91881.1"/>
    <property type="molecule type" value="Genomic_DNA"/>
</dbReference>
<feature type="region of interest" description="Disordered" evidence="10">
    <location>
        <begin position="223"/>
        <end position="244"/>
    </location>
</feature>
<feature type="region of interest" description="Disordered" evidence="10">
    <location>
        <begin position="284"/>
        <end position="324"/>
    </location>
</feature>
<gene>
    <name evidence="14" type="ORF">E5162_13495</name>
</gene>
<dbReference type="AlphaFoldDB" id="A0A4S2H8L4"/>
<feature type="compositionally biased region" description="Acidic residues" evidence="10">
    <location>
        <begin position="228"/>
        <end position="244"/>
    </location>
</feature>
<dbReference type="PANTHER" id="PTHR30069">
    <property type="entry name" value="TONB-DEPENDENT OUTER MEMBRANE RECEPTOR"/>
    <property type="match status" value="1"/>
</dbReference>
<dbReference type="Pfam" id="PF07715">
    <property type="entry name" value="Plug"/>
    <property type="match status" value="1"/>
</dbReference>
<dbReference type="InterPro" id="IPR039426">
    <property type="entry name" value="TonB-dep_rcpt-like"/>
</dbReference>
<evidence type="ECO:0000256" key="2">
    <source>
        <dbReference type="ARBA" id="ARBA00022448"/>
    </source>
</evidence>
<dbReference type="InterPro" id="IPR000531">
    <property type="entry name" value="Beta-barrel_TonB"/>
</dbReference>
<evidence type="ECO:0000256" key="5">
    <source>
        <dbReference type="ARBA" id="ARBA00023077"/>
    </source>
</evidence>
<dbReference type="InterPro" id="IPR012910">
    <property type="entry name" value="Plug_dom"/>
</dbReference>
<keyword evidence="11" id="KW-0732">Signal</keyword>
<feature type="signal peptide" evidence="11">
    <location>
        <begin position="1"/>
        <end position="25"/>
    </location>
</feature>
<comment type="caution">
    <text evidence="14">The sequence shown here is derived from an EMBL/GenBank/DDBJ whole genome shotgun (WGS) entry which is preliminary data.</text>
</comment>
<evidence type="ECO:0000256" key="9">
    <source>
        <dbReference type="RuleBase" id="RU003357"/>
    </source>
</evidence>
<dbReference type="PROSITE" id="PS52016">
    <property type="entry name" value="TONB_DEPENDENT_REC_3"/>
    <property type="match status" value="1"/>
</dbReference>
<dbReference type="Pfam" id="PF00593">
    <property type="entry name" value="TonB_dep_Rec_b-barrel"/>
    <property type="match status" value="1"/>
</dbReference>
<dbReference type="InterPro" id="IPR037066">
    <property type="entry name" value="Plug_dom_sf"/>
</dbReference>
<dbReference type="Gene3D" id="2.170.130.10">
    <property type="entry name" value="TonB-dependent receptor, plug domain"/>
    <property type="match status" value="1"/>
</dbReference>
<keyword evidence="6 8" id="KW-0472">Membrane</keyword>
<keyword evidence="5 9" id="KW-0798">TonB box</keyword>
<feature type="domain" description="TonB-dependent receptor-like beta-barrel" evidence="12">
    <location>
        <begin position="370"/>
        <end position="673"/>
    </location>
</feature>
<reference evidence="14 15" key="1">
    <citation type="journal article" date="2013" name="Int. J. Syst. Evol. Microbiol.">
        <title>Marinicauda pacifica gen. nov., sp. nov., a prosthecate alphaproteobacterium of the family Hyphomonadaceae isolated from deep seawater.</title>
        <authorList>
            <person name="Zhang X.Y."/>
            <person name="Li G.W."/>
            <person name="Wang C.S."/>
            <person name="Zhang Y.J."/>
            <person name="Xu X.W."/>
            <person name="Li H."/>
            <person name="Liu A."/>
            <person name="Liu C."/>
            <person name="Xie B.B."/>
            <person name="Qin Q.L."/>
            <person name="Xu Z."/>
            <person name="Chen X.L."/>
            <person name="Zhou B.C."/>
            <person name="Zhang Y.Z."/>
        </authorList>
    </citation>
    <scope>NUCLEOTIDE SEQUENCE [LARGE SCALE GENOMIC DNA]</scope>
    <source>
        <strain evidence="14 15">P-1 km-3</strain>
    </source>
</reference>
<name>A0A4S2H8L4_9PROT</name>
<evidence type="ECO:0000256" key="3">
    <source>
        <dbReference type="ARBA" id="ARBA00022452"/>
    </source>
</evidence>
<evidence type="ECO:0000256" key="8">
    <source>
        <dbReference type="PROSITE-ProRule" id="PRU01360"/>
    </source>
</evidence>